<dbReference type="Gene3D" id="1.10.10.10">
    <property type="entry name" value="Winged helix-like DNA-binding domain superfamily/Winged helix DNA-binding domain"/>
    <property type="match status" value="1"/>
</dbReference>
<dbReference type="PRINTS" id="PR00778">
    <property type="entry name" value="HTHARSR"/>
</dbReference>
<evidence type="ECO:0000256" key="2">
    <source>
        <dbReference type="ARBA" id="ARBA00023125"/>
    </source>
</evidence>
<comment type="caution">
    <text evidence="5">The sequence shown here is derived from an EMBL/GenBank/DDBJ whole genome shotgun (WGS) entry which is preliminary data.</text>
</comment>
<dbReference type="SUPFAM" id="SSF46785">
    <property type="entry name" value="Winged helix' DNA-binding domain"/>
    <property type="match status" value="1"/>
</dbReference>
<evidence type="ECO:0000256" key="3">
    <source>
        <dbReference type="ARBA" id="ARBA00023163"/>
    </source>
</evidence>
<dbReference type="InterPro" id="IPR051011">
    <property type="entry name" value="Metal_resp_trans_reg"/>
</dbReference>
<accession>A0A0C2VSW0</accession>
<evidence type="ECO:0000256" key="1">
    <source>
        <dbReference type="ARBA" id="ARBA00023015"/>
    </source>
</evidence>
<organism evidence="5 6">
    <name type="scientific">Jeotgalibacillus campisalis</name>
    <dbReference type="NCBI Taxonomy" id="220754"/>
    <lineage>
        <taxon>Bacteria</taxon>
        <taxon>Bacillati</taxon>
        <taxon>Bacillota</taxon>
        <taxon>Bacilli</taxon>
        <taxon>Bacillales</taxon>
        <taxon>Caryophanaceae</taxon>
        <taxon>Jeotgalibacillus</taxon>
    </lineage>
</organism>
<dbReference type="CDD" id="cd00090">
    <property type="entry name" value="HTH_ARSR"/>
    <property type="match status" value="1"/>
</dbReference>
<protein>
    <submittedName>
        <fullName evidence="5">ArsR family transcriptional regulator</fullName>
    </submittedName>
</protein>
<dbReference type="Pfam" id="PF01022">
    <property type="entry name" value="HTH_5"/>
    <property type="match status" value="1"/>
</dbReference>
<evidence type="ECO:0000313" key="6">
    <source>
        <dbReference type="Proteomes" id="UP000031972"/>
    </source>
</evidence>
<keyword evidence="1" id="KW-0805">Transcription regulation</keyword>
<dbReference type="Pfam" id="PF09860">
    <property type="entry name" value="DUF2087"/>
    <property type="match status" value="1"/>
</dbReference>
<dbReference type="OrthoDB" id="9789954at2"/>
<keyword evidence="2" id="KW-0238">DNA-binding</keyword>
<dbReference type="InterPro" id="IPR001845">
    <property type="entry name" value="HTH_ArsR_DNA-bd_dom"/>
</dbReference>
<dbReference type="NCBIfam" id="NF033788">
    <property type="entry name" value="HTH_metalloreg"/>
    <property type="match status" value="1"/>
</dbReference>
<sequence>MQLEKQVLFLKSIGDPTRIKILHLLAVRPLHGQAIAGKLGLTPPTITHHLNKLKESGVVISRRDKNTIYFELNKKMMTQHLNSILTIMDQKGDVPEVEEKEKILINFLDNEGRLKTIPAQRKKKLIILEYLVEKLELGRKYPEKEINTFIRQYHEDYATLRREFINHQFMFRDNGVYEVNPREMWLN</sequence>
<dbReference type="InterPro" id="IPR036388">
    <property type="entry name" value="WH-like_DNA-bd_sf"/>
</dbReference>
<dbReference type="SMART" id="SM00418">
    <property type="entry name" value="HTH_ARSR"/>
    <property type="match status" value="1"/>
</dbReference>
<dbReference type="InterPro" id="IPR018656">
    <property type="entry name" value="DUF2087"/>
</dbReference>
<dbReference type="SMART" id="SM00419">
    <property type="entry name" value="HTH_CRP"/>
    <property type="match status" value="1"/>
</dbReference>
<dbReference type="InterPro" id="IPR012318">
    <property type="entry name" value="HTH_CRP"/>
</dbReference>
<dbReference type="EMBL" id="JXRR01000014">
    <property type="protein sequence ID" value="KIL47501.1"/>
    <property type="molecule type" value="Genomic_DNA"/>
</dbReference>
<dbReference type="PATRIC" id="fig|220754.4.peg.1688"/>
<dbReference type="InterPro" id="IPR011991">
    <property type="entry name" value="ArsR-like_HTH"/>
</dbReference>
<dbReference type="GO" id="GO:0003700">
    <property type="term" value="F:DNA-binding transcription factor activity"/>
    <property type="evidence" value="ECO:0007669"/>
    <property type="project" value="InterPro"/>
</dbReference>
<dbReference type="InterPro" id="IPR036390">
    <property type="entry name" value="WH_DNA-bd_sf"/>
</dbReference>
<dbReference type="Proteomes" id="UP000031972">
    <property type="component" value="Unassembled WGS sequence"/>
</dbReference>
<dbReference type="RefSeq" id="WP_041057099.1">
    <property type="nucleotide sequence ID" value="NZ_JXRR01000014.1"/>
</dbReference>
<keyword evidence="3" id="KW-0804">Transcription</keyword>
<gene>
    <name evidence="5" type="ORF">KR50_16680</name>
</gene>
<proteinExistence type="predicted"/>
<evidence type="ECO:0000259" key="4">
    <source>
        <dbReference type="PROSITE" id="PS50987"/>
    </source>
</evidence>
<evidence type="ECO:0000313" key="5">
    <source>
        <dbReference type="EMBL" id="KIL47501.1"/>
    </source>
</evidence>
<reference evidence="5 6" key="1">
    <citation type="submission" date="2015-01" db="EMBL/GenBank/DDBJ databases">
        <title>Jeotgalibacillus campisalis genome sequencing.</title>
        <authorList>
            <person name="Goh K.M."/>
            <person name="Chan K.-G."/>
            <person name="Yaakop A.S."/>
            <person name="Ee R."/>
            <person name="Gan H.M."/>
            <person name="Chan C.S."/>
        </authorList>
    </citation>
    <scope>NUCLEOTIDE SEQUENCE [LARGE SCALE GENOMIC DNA]</scope>
    <source>
        <strain evidence="5 6">SF-57</strain>
    </source>
</reference>
<name>A0A0C2VSW0_9BACL</name>
<dbReference type="GO" id="GO:0003677">
    <property type="term" value="F:DNA binding"/>
    <property type="evidence" value="ECO:0007669"/>
    <property type="project" value="UniProtKB-KW"/>
</dbReference>
<keyword evidence="6" id="KW-1185">Reference proteome</keyword>
<feature type="domain" description="HTH arsR-type" evidence="4">
    <location>
        <begin position="1"/>
        <end position="92"/>
    </location>
</feature>
<dbReference type="AlphaFoldDB" id="A0A0C2VSW0"/>
<dbReference type="PANTHER" id="PTHR43132:SF2">
    <property type="entry name" value="ARSENICAL RESISTANCE OPERON REPRESSOR ARSR-RELATED"/>
    <property type="match status" value="1"/>
</dbReference>
<dbReference type="PROSITE" id="PS50987">
    <property type="entry name" value="HTH_ARSR_2"/>
    <property type="match status" value="1"/>
</dbReference>
<dbReference type="PANTHER" id="PTHR43132">
    <property type="entry name" value="ARSENICAL RESISTANCE OPERON REPRESSOR ARSR-RELATED"/>
    <property type="match status" value="1"/>
</dbReference>